<evidence type="ECO:0000313" key="1">
    <source>
        <dbReference type="EMBL" id="HIU13987.1"/>
    </source>
</evidence>
<dbReference type="Proteomes" id="UP000824175">
    <property type="component" value="Unassembled WGS sequence"/>
</dbReference>
<dbReference type="Gene3D" id="3.40.50.1000">
    <property type="entry name" value="HAD superfamily/HAD-like"/>
    <property type="match status" value="1"/>
</dbReference>
<comment type="caution">
    <text evidence="1">The sequence shown here is derived from an EMBL/GenBank/DDBJ whole genome shotgun (WGS) entry which is preliminary data.</text>
</comment>
<reference evidence="1" key="2">
    <citation type="journal article" date="2021" name="PeerJ">
        <title>Extensive microbial diversity within the chicken gut microbiome revealed by metagenomics and culture.</title>
        <authorList>
            <person name="Gilroy R."/>
            <person name="Ravi A."/>
            <person name="Getino M."/>
            <person name="Pursley I."/>
            <person name="Horton D.L."/>
            <person name="Alikhan N.F."/>
            <person name="Baker D."/>
            <person name="Gharbi K."/>
            <person name="Hall N."/>
            <person name="Watson M."/>
            <person name="Adriaenssens E.M."/>
            <person name="Foster-Nyarko E."/>
            <person name="Jarju S."/>
            <person name="Secka A."/>
            <person name="Antonio M."/>
            <person name="Oren A."/>
            <person name="Chaudhuri R.R."/>
            <person name="La Ragione R."/>
            <person name="Hildebrand F."/>
            <person name="Pallen M.J."/>
        </authorList>
    </citation>
    <scope>NUCLEOTIDE SEQUENCE</scope>
    <source>
        <strain evidence="1">CHK195-11698</strain>
    </source>
</reference>
<dbReference type="InterPro" id="IPR000150">
    <property type="entry name" value="Cof"/>
</dbReference>
<dbReference type="SUPFAM" id="SSF56784">
    <property type="entry name" value="HAD-like"/>
    <property type="match status" value="1"/>
</dbReference>
<dbReference type="AlphaFoldDB" id="A0A9D1HQC0"/>
<dbReference type="Gene3D" id="3.30.1240.10">
    <property type="match status" value="1"/>
</dbReference>
<gene>
    <name evidence="1" type="ORF">IAD15_07960</name>
</gene>
<dbReference type="SFLD" id="SFLDG01140">
    <property type="entry name" value="C2.B:_Phosphomannomutase_and_P"/>
    <property type="match status" value="1"/>
</dbReference>
<dbReference type="NCBIfam" id="TIGR00099">
    <property type="entry name" value="Cof-subfamily"/>
    <property type="match status" value="1"/>
</dbReference>
<proteinExistence type="predicted"/>
<dbReference type="PANTHER" id="PTHR10000:SF25">
    <property type="entry name" value="PHOSPHATASE YKRA-RELATED"/>
    <property type="match status" value="1"/>
</dbReference>
<dbReference type="Pfam" id="PF08282">
    <property type="entry name" value="Hydrolase_3"/>
    <property type="match status" value="1"/>
</dbReference>
<protein>
    <submittedName>
        <fullName evidence="1">HAD family hydrolase</fullName>
    </submittedName>
</protein>
<dbReference type="InterPro" id="IPR036412">
    <property type="entry name" value="HAD-like_sf"/>
</dbReference>
<keyword evidence="1" id="KW-0378">Hydrolase</keyword>
<reference evidence="1" key="1">
    <citation type="submission" date="2020-10" db="EMBL/GenBank/DDBJ databases">
        <authorList>
            <person name="Gilroy R."/>
        </authorList>
    </citation>
    <scope>NUCLEOTIDE SEQUENCE</scope>
    <source>
        <strain evidence="1">CHK195-11698</strain>
    </source>
</reference>
<dbReference type="GO" id="GO:0005829">
    <property type="term" value="C:cytosol"/>
    <property type="evidence" value="ECO:0007669"/>
    <property type="project" value="TreeGrafter"/>
</dbReference>
<dbReference type="InterPro" id="IPR006379">
    <property type="entry name" value="HAD-SF_hydro_IIB"/>
</dbReference>
<dbReference type="EMBL" id="DVMJ01000065">
    <property type="protein sequence ID" value="HIU13987.1"/>
    <property type="molecule type" value="Genomic_DNA"/>
</dbReference>
<dbReference type="SFLD" id="SFLDS00003">
    <property type="entry name" value="Haloacid_Dehalogenase"/>
    <property type="match status" value="1"/>
</dbReference>
<dbReference type="GO" id="GO:0000287">
    <property type="term" value="F:magnesium ion binding"/>
    <property type="evidence" value="ECO:0007669"/>
    <property type="project" value="TreeGrafter"/>
</dbReference>
<dbReference type="PROSITE" id="PS01229">
    <property type="entry name" value="COF_2"/>
    <property type="match status" value="1"/>
</dbReference>
<name>A0A9D1HQC0_9FIRM</name>
<dbReference type="GO" id="GO:0016791">
    <property type="term" value="F:phosphatase activity"/>
    <property type="evidence" value="ECO:0007669"/>
    <property type="project" value="TreeGrafter"/>
</dbReference>
<organism evidence="1 2">
    <name type="scientific">Candidatus Fimiplasma intestinipullorum</name>
    <dbReference type="NCBI Taxonomy" id="2840825"/>
    <lineage>
        <taxon>Bacteria</taxon>
        <taxon>Bacillati</taxon>
        <taxon>Bacillota</taxon>
        <taxon>Clostridia</taxon>
        <taxon>Eubacteriales</taxon>
        <taxon>Candidatus Fimiplasma</taxon>
    </lineage>
</organism>
<dbReference type="InterPro" id="IPR023214">
    <property type="entry name" value="HAD_sf"/>
</dbReference>
<dbReference type="PANTHER" id="PTHR10000">
    <property type="entry name" value="PHOSPHOSERINE PHOSPHATASE"/>
    <property type="match status" value="1"/>
</dbReference>
<evidence type="ECO:0000313" key="2">
    <source>
        <dbReference type="Proteomes" id="UP000824175"/>
    </source>
</evidence>
<sequence>MHSHMFFFDIDGTLLFCPAGKTDLDDSTYQTLKKLRENYPICLASGRTLSYLPDHLLSIGFDGMVLANGAYVYYQGKVIREDYLESKEVEEIVAYCQAHEIEYVLEGTEAYYAPATYTKMQAFFDKFDLPKHKRADKPIERVTKIAVICHDEKTASQFDRDFQKRYRLMAHGGYSYDLYPHSQSKARGIADLVKMADRTMDDVVAFGDGFNDLEMIEEAGIGIAMGNASGTLKEKADFVTTTVLEQGVVQALQHFNWVPKG</sequence>
<accession>A0A9D1HQC0</accession>
<dbReference type="NCBIfam" id="TIGR01484">
    <property type="entry name" value="HAD-SF-IIB"/>
    <property type="match status" value="1"/>
</dbReference>